<dbReference type="Gene3D" id="1.10.357.10">
    <property type="entry name" value="Tetracycline Repressor, domain 2"/>
    <property type="match status" value="1"/>
</dbReference>
<evidence type="ECO:0000259" key="5">
    <source>
        <dbReference type="PROSITE" id="PS50977"/>
    </source>
</evidence>
<evidence type="ECO:0000313" key="7">
    <source>
        <dbReference type="Proteomes" id="UP000198832"/>
    </source>
</evidence>
<evidence type="ECO:0000256" key="2">
    <source>
        <dbReference type="ARBA" id="ARBA00023125"/>
    </source>
</evidence>
<dbReference type="RefSeq" id="WP_091125558.1">
    <property type="nucleotide sequence ID" value="NZ_FOLB01000012.1"/>
</dbReference>
<evidence type="ECO:0000256" key="4">
    <source>
        <dbReference type="PROSITE-ProRule" id="PRU00335"/>
    </source>
</evidence>
<dbReference type="SUPFAM" id="SSF46689">
    <property type="entry name" value="Homeodomain-like"/>
    <property type="match status" value="1"/>
</dbReference>
<dbReference type="PANTHER" id="PTHR30055:SF234">
    <property type="entry name" value="HTH-TYPE TRANSCRIPTIONAL REGULATOR BETI"/>
    <property type="match status" value="1"/>
</dbReference>
<reference evidence="6 7" key="1">
    <citation type="submission" date="2016-10" db="EMBL/GenBank/DDBJ databases">
        <authorList>
            <person name="de Groot N.N."/>
        </authorList>
    </citation>
    <scope>NUCLEOTIDE SEQUENCE [LARGE SCALE GENOMIC DNA]</scope>
    <source>
        <strain evidence="6 7">CGMCC 1.7056</strain>
    </source>
</reference>
<evidence type="ECO:0000256" key="3">
    <source>
        <dbReference type="ARBA" id="ARBA00023163"/>
    </source>
</evidence>
<dbReference type="InterPro" id="IPR001647">
    <property type="entry name" value="HTH_TetR"/>
</dbReference>
<dbReference type="PROSITE" id="PS01081">
    <property type="entry name" value="HTH_TETR_1"/>
    <property type="match status" value="1"/>
</dbReference>
<dbReference type="AlphaFoldDB" id="A0A1I1MFS7"/>
<dbReference type="GO" id="GO:0000976">
    <property type="term" value="F:transcription cis-regulatory region binding"/>
    <property type="evidence" value="ECO:0007669"/>
    <property type="project" value="TreeGrafter"/>
</dbReference>
<dbReference type="PRINTS" id="PR00455">
    <property type="entry name" value="HTHTETR"/>
</dbReference>
<keyword evidence="3" id="KW-0804">Transcription</keyword>
<proteinExistence type="predicted"/>
<evidence type="ECO:0000313" key="6">
    <source>
        <dbReference type="EMBL" id="SFC83996.1"/>
    </source>
</evidence>
<dbReference type="EMBL" id="FOLB01000012">
    <property type="protein sequence ID" value="SFC83996.1"/>
    <property type="molecule type" value="Genomic_DNA"/>
</dbReference>
<feature type="DNA-binding region" description="H-T-H motif" evidence="4">
    <location>
        <begin position="35"/>
        <end position="54"/>
    </location>
</feature>
<dbReference type="GO" id="GO:0003700">
    <property type="term" value="F:DNA-binding transcription factor activity"/>
    <property type="evidence" value="ECO:0007669"/>
    <property type="project" value="TreeGrafter"/>
</dbReference>
<gene>
    <name evidence="6" type="ORF">SAMN04487968_11270</name>
</gene>
<dbReference type="Pfam" id="PF00440">
    <property type="entry name" value="TetR_N"/>
    <property type="match status" value="1"/>
</dbReference>
<keyword evidence="2 4" id="KW-0238">DNA-binding</keyword>
<evidence type="ECO:0000256" key="1">
    <source>
        <dbReference type="ARBA" id="ARBA00023015"/>
    </source>
</evidence>
<accession>A0A1I1MFS7</accession>
<feature type="domain" description="HTH tetR-type" evidence="5">
    <location>
        <begin position="12"/>
        <end position="72"/>
    </location>
</feature>
<dbReference type="Gene3D" id="1.10.10.60">
    <property type="entry name" value="Homeodomain-like"/>
    <property type="match status" value="1"/>
</dbReference>
<organism evidence="6 7">
    <name type="scientific">Nocardioides terrae</name>
    <dbReference type="NCBI Taxonomy" id="574651"/>
    <lineage>
        <taxon>Bacteria</taxon>
        <taxon>Bacillati</taxon>
        <taxon>Actinomycetota</taxon>
        <taxon>Actinomycetes</taxon>
        <taxon>Propionibacteriales</taxon>
        <taxon>Nocardioidaceae</taxon>
        <taxon>Nocardioides</taxon>
    </lineage>
</organism>
<dbReference type="OrthoDB" id="956698at2"/>
<dbReference type="InterPro" id="IPR023772">
    <property type="entry name" value="DNA-bd_HTH_TetR-type_CS"/>
</dbReference>
<dbReference type="STRING" id="574651.SAMN04487968_11270"/>
<dbReference type="PROSITE" id="PS50977">
    <property type="entry name" value="HTH_TETR_2"/>
    <property type="match status" value="1"/>
</dbReference>
<dbReference type="InterPro" id="IPR050109">
    <property type="entry name" value="HTH-type_TetR-like_transc_reg"/>
</dbReference>
<dbReference type="InterPro" id="IPR041347">
    <property type="entry name" value="MftR_C"/>
</dbReference>
<keyword evidence="1" id="KW-0805">Transcription regulation</keyword>
<dbReference type="Proteomes" id="UP000198832">
    <property type="component" value="Unassembled WGS sequence"/>
</dbReference>
<dbReference type="PANTHER" id="PTHR30055">
    <property type="entry name" value="HTH-TYPE TRANSCRIPTIONAL REGULATOR RUTR"/>
    <property type="match status" value="1"/>
</dbReference>
<dbReference type="InterPro" id="IPR009057">
    <property type="entry name" value="Homeodomain-like_sf"/>
</dbReference>
<keyword evidence="7" id="KW-1185">Reference proteome</keyword>
<dbReference type="Pfam" id="PF17754">
    <property type="entry name" value="TetR_C_14"/>
    <property type="match status" value="1"/>
</dbReference>
<protein>
    <submittedName>
        <fullName evidence="6">Transcriptional regulator, TetR family</fullName>
    </submittedName>
</protein>
<sequence length="188" mass="20276">MAGPRTRGRPVEIDSARLSRIAVELFAERGYDEVSAAEVAATAGVSRRSLFRYFPSKADLVWHGFREGLEMLSVALLDSGDLPPADAVAAAMIAMVERTPALELTRTRLRILAEHRELMSIGLGRLDEQVAICAAYLRNRGVDDLTSQAQAAAITAAAFTGYLYWATSTTDPAPLGSVRRALEAVGEL</sequence>
<name>A0A1I1MFS7_9ACTN</name>